<evidence type="ECO:0000313" key="4">
    <source>
        <dbReference type="Proteomes" id="UP000250043"/>
    </source>
</evidence>
<keyword evidence="4" id="KW-1185">Reference proteome</keyword>
<dbReference type="OrthoDB" id="445362at2759"/>
<proteinExistence type="predicted"/>
<evidence type="ECO:0000313" key="3">
    <source>
        <dbReference type="EMBL" id="OCH91154.1"/>
    </source>
</evidence>
<feature type="compositionally biased region" description="Basic residues" evidence="1">
    <location>
        <begin position="619"/>
        <end position="635"/>
    </location>
</feature>
<organism evidence="3 4">
    <name type="scientific">Obba rivulosa</name>
    <dbReference type="NCBI Taxonomy" id="1052685"/>
    <lineage>
        <taxon>Eukaryota</taxon>
        <taxon>Fungi</taxon>
        <taxon>Dikarya</taxon>
        <taxon>Basidiomycota</taxon>
        <taxon>Agaricomycotina</taxon>
        <taxon>Agaricomycetes</taxon>
        <taxon>Polyporales</taxon>
        <taxon>Gelatoporiaceae</taxon>
        <taxon>Obba</taxon>
    </lineage>
</organism>
<evidence type="ECO:0000259" key="2">
    <source>
        <dbReference type="Pfam" id="PF09431"/>
    </source>
</evidence>
<feature type="domain" description="SPIN90/Ldb17 leucine-rich" evidence="2">
    <location>
        <begin position="227"/>
        <end position="385"/>
    </location>
</feature>
<protein>
    <recommendedName>
        <fullName evidence="2">SPIN90/Ldb17 leucine-rich domain-containing protein</fullName>
    </recommendedName>
</protein>
<feature type="region of interest" description="Disordered" evidence="1">
    <location>
        <begin position="429"/>
        <end position="543"/>
    </location>
</feature>
<dbReference type="PANTHER" id="PTHR13357:SF1">
    <property type="entry name" value="NCK-INTERACTING PROTEIN WITH SH3 DOMAIN"/>
    <property type="match status" value="1"/>
</dbReference>
<dbReference type="AlphaFoldDB" id="A0A8E2AZL6"/>
<dbReference type="InterPro" id="IPR018556">
    <property type="entry name" value="SPIN90/Ldb17_LRD"/>
</dbReference>
<dbReference type="GO" id="GO:0006897">
    <property type="term" value="P:endocytosis"/>
    <property type="evidence" value="ECO:0007669"/>
    <property type="project" value="TreeGrafter"/>
</dbReference>
<reference evidence="3 4" key="1">
    <citation type="submission" date="2016-07" db="EMBL/GenBank/DDBJ databases">
        <title>Draft genome of the white-rot fungus Obba rivulosa 3A-2.</title>
        <authorList>
            <consortium name="DOE Joint Genome Institute"/>
            <person name="Miettinen O."/>
            <person name="Riley R."/>
            <person name="Acob R."/>
            <person name="Barry K."/>
            <person name="Cullen D."/>
            <person name="De Vries R."/>
            <person name="Hainaut M."/>
            <person name="Hatakka A."/>
            <person name="Henrissat B."/>
            <person name="Hilden K."/>
            <person name="Kuo R."/>
            <person name="Labutti K."/>
            <person name="Lipzen A."/>
            <person name="Makela M.R."/>
            <person name="Sandor L."/>
            <person name="Spatafora J.W."/>
            <person name="Grigoriev I.V."/>
            <person name="Hibbett D.S."/>
        </authorList>
    </citation>
    <scope>NUCLEOTIDE SEQUENCE [LARGE SCALE GENOMIC DNA]</scope>
    <source>
        <strain evidence="3 4">3A-2</strain>
    </source>
</reference>
<accession>A0A8E2AZL6</accession>
<dbReference type="Pfam" id="PF09431">
    <property type="entry name" value="SPIN90_LRD"/>
    <property type="match status" value="1"/>
</dbReference>
<dbReference type="GO" id="GO:0030479">
    <property type="term" value="C:actin cortical patch"/>
    <property type="evidence" value="ECO:0007669"/>
    <property type="project" value="TreeGrafter"/>
</dbReference>
<dbReference type="GO" id="GO:0071933">
    <property type="term" value="F:Arp2/3 complex binding"/>
    <property type="evidence" value="ECO:0007669"/>
    <property type="project" value="TreeGrafter"/>
</dbReference>
<evidence type="ECO:0000256" key="1">
    <source>
        <dbReference type="SAM" id="MobiDB-lite"/>
    </source>
</evidence>
<dbReference type="GO" id="GO:0000147">
    <property type="term" value="P:actin cortical patch assembly"/>
    <property type="evidence" value="ECO:0007669"/>
    <property type="project" value="TreeGrafter"/>
</dbReference>
<dbReference type="InterPro" id="IPR030125">
    <property type="entry name" value="SPIN90/Ldb17"/>
</dbReference>
<feature type="compositionally biased region" description="Polar residues" evidence="1">
    <location>
        <begin position="607"/>
        <end position="618"/>
    </location>
</feature>
<dbReference type="GO" id="GO:0051666">
    <property type="term" value="P:actin cortical patch localization"/>
    <property type="evidence" value="ECO:0007669"/>
    <property type="project" value="TreeGrafter"/>
</dbReference>
<dbReference type="PANTHER" id="PTHR13357">
    <property type="entry name" value="SH3 ADAPTER PROTEIN SPIN90 NCK INTERACTING PROTEIN WITH SH3 DOMAIN"/>
    <property type="match status" value="1"/>
</dbReference>
<dbReference type="Proteomes" id="UP000250043">
    <property type="component" value="Unassembled WGS sequence"/>
</dbReference>
<feature type="compositionally biased region" description="Polar residues" evidence="1">
    <location>
        <begin position="651"/>
        <end position="661"/>
    </location>
</feature>
<dbReference type="EMBL" id="KV722390">
    <property type="protein sequence ID" value="OCH91154.1"/>
    <property type="molecule type" value="Genomic_DNA"/>
</dbReference>
<feature type="region of interest" description="Disordered" evidence="1">
    <location>
        <begin position="607"/>
        <end position="669"/>
    </location>
</feature>
<name>A0A8E2AZL6_9APHY</name>
<gene>
    <name evidence="3" type="ORF">OBBRIDRAFT_775619</name>
</gene>
<sequence>MASTTPIPPMDVFGIVYILETAQQFWSELDDILHISNDITLDQLDATLRRFTSFCAAYHEQYLQSPLQLEHACDMILNSELFAFHSDRMCELLFGDVQTNTDPHCQLIIYSVLLAYGRRKPIFLRSQKWWHPLIPLLMDHVRVDVDPDVDDGFGLAFGGGVGGAGSSAGGPRALAAPIEAKLRTLSVRLLYEVCRVQKLSLQELKIFDDTFIDYLFDLVEQTRDMQDESFNYAVIKLIVALNEQFMVASLSPHTPQSEGAVMEAQQESKRPTDENRVLRILMSRLSSSMTFGENLIFMLNRAERTPEDLCMQLLVLKLLYLLFTTKGMSEYFYTNDLCVLVDVFLREIGNIDEDNESLRHTYLRVLHPLLTKTQLRDMPYKRAQIVRVLELLVAHESIRDVDPTTKRLVARCLSGDWCVQFRKAHPPRAARQDSGLAHIAPRGDSPLSDTASTVSAPHAAPAADRLSVIRKNSKASRSVENLNAPLGAGAGTGGKQRAAHGRTLTPETFRHGSNDSSMSLPRVAAATTADKSGSARRRGRAGSVDVEATLGALSLAERKVLDGTAAFTQEPDAAGIQVVSPFSPAGVPEDPPGSPFTSFAAARAQLQTEQKPIPTSKSTTHRRLAPAPPPKRRKPPAIPAGRGEKTLTAIGASSSQPSLTPFSPGVRMV</sequence>